<protein>
    <submittedName>
        <fullName evidence="1">Uncharacterized protein</fullName>
    </submittedName>
</protein>
<reference evidence="2" key="1">
    <citation type="submission" date="2016-11" db="EMBL/GenBank/DDBJ databases">
        <authorList>
            <person name="Jaros S."/>
            <person name="Januszkiewicz K."/>
            <person name="Wedrychowicz H."/>
        </authorList>
    </citation>
    <scope>NUCLEOTIDE SEQUENCE [LARGE SCALE GENOMIC DNA]</scope>
    <source>
        <strain evidence="2">DSM 7057</strain>
    </source>
</reference>
<evidence type="ECO:0000313" key="1">
    <source>
        <dbReference type="EMBL" id="SFW55958.1"/>
    </source>
</evidence>
<name>A0AA94HTG9_DESDE</name>
<comment type="caution">
    <text evidence="1">The sequence shown here is derived from an EMBL/GenBank/DDBJ whole genome shotgun (WGS) entry which is preliminary data.</text>
</comment>
<dbReference type="EMBL" id="FPIW01000033">
    <property type="protein sequence ID" value="SFW55958.1"/>
    <property type="molecule type" value="Genomic_DNA"/>
</dbReference>
<proteinExistence type="predicted"/>
<organism evidence="1 2">
    <name type="scientific">Desulfovibrio desulfuricans</name>
    <dbReference type="NCBI Taxonomy" id="876"/>
    <lineage>
        <taxon>Bacteria</taxon>
        <taxon>Pseudomonadati</taxon>
        <taxon>Thermodesulfobacteriota</taxon>
        <taxon>Desulfovibrionia</taxon>
        <taxon>Desulfovibrionales</taxon>
        <taxon>Desulfovibrionaceae</taxon>
        <taxon>Desulfovibrio</taxon>
    </lineage>
</organism>
<gene>
    <name evidence="1" type="ORF">SAMN02910291_01834</name>
</gene>
<evidence type="ECO:0000313" key="2">
    <source>
        <dbReference type="Proteomes" id="UP000182680"/>
    </source>
</evidence>
<dbReference type="Proteomes" id="UP000182680">
    <property type="component" value="Unassembled WGS sequence"/>
</dbReference>
<sequence length="98" mass="11090">MQHRNCHHDFEYSNRLINTGIGTEEFFKAIEKVLPPVVSRAELARLTGGLISAKTLSNEDALRKGPRERVRAGSKVGYTRASAMAYLRKKLSLLYIDR</sequence>
<accession>A0AA94HTG9</accession>
<dbReference type="AlphaFoldDB" id="A0AA94HTG9"/>
<dbReference type="RefSeq" id="WP_083577926.1">
    <property type="nucleotide sequence ID" value="NZ_FPIW01000033.1"/>
</dbReference>